<dbReference type="PANTHER" id="PTHR24072">
    <property type="entry name" value="RHO FAMILY GTPASE"/>
    <property type="match status" value="1"/>
</dbReference>
<dbReference type="KEGG" id="aqu:100637699"/>
<name>A0A1X7VN91_AMPQE</name>
<dbReference type="CDD" id="cd00157">
    <property type="entry name" value="Rho"/>
    <property type="match status" value="1"/>
</dbReference>
<dbReference type="eggNOG" id="KOG0393">
    <property type="taxonomic scope" value="Eukaryota"/>
</dbReference>
<dbReference type="SMART" id="SM00175">
    <property type="entry name" value="RAB"/>
    <property type="match status" value="1"/>
</dbReference>
<evidence type="ECO:0000256" key="1">
    <source>
        <dbReference type="ARBA" id="ARBA00010142"/>
    </source>
</evidence>
<dbReference type="EnsemblMetazoa" id="Aqu2.1.40863_001">
    <property type="protein sequence ID" value="Aqu2.1.40863_001"/>
    <property type="gene ID" value="Aqu2.1.40863"/>
</dbReference>
<dbReference type="EnsemblMetazoa" id="XM_003383799.3">
    <property type="protein sequence ID" value="XP_003383847.1"/>
    <property type="gene ID" value="LOC100637699"/>
</dbReference>
<dbReference type="GO" id="GO:0007264">
    <property type="term" value="P:small GTPase-mediated signal transduction"/>
    <property type="evidence" value="ECO:0007669"/>
    <property type="project" value="InterPro"/>
</dbReference>
<dbReference type="Gene3D" id="3.40.50.300">
    <property type="entry name" value="P-loop containing nucleotide triphosphate hydrolases"/>
    <property type="match status" value="1"/>
</dbReference>
<gene>
    <name evidence="5" type="primary">100637699</name>
</gene>
<dbReference type="GO" id="GO:0003924">
    <property type="term" value="F:GTPase activity"/>
    <property type="evidence" value="ECO:0007669"/>
    <property type="project" value="InterPro"/>
</dbReference>
<sequence length="327" mass="35486">MGGKDSPTPCLVSDSPHQQERIGSPSFSPLKRKDSICSSGSSASSCSTSSGHLSSVGRTPSIRYVPRSKSSINLEMRRKFSDIVSPVPEPRRGGSTRKGSSTLNREGSFHQQQHRERSYASLPRSSASSCTEGSSPISLKCVLVGDSAVGKTSLLQTYTSDKFTATHTPTIYDKFSTSLTVLGQRVNMTLCDTSGSDDFGHLRPLCYPQADIVLVLFSVTDYSSFENARGRWLKEVKRHCPGIPVLLIGTQVDKRDNGTLLRDFRSSNKKYVTRSEGTKAAASMKAVSYIECSAKSKTNVKTAFDEAIATALEMNHSSKSKESCSIL</sequence>
<dbReference type="PRINTS" id="PR00449">
    <property type="entry name" value="RASTRNSFRMNG"/>
</dbReference>
<dbReference type="PROSITE" id="PS51419">
    <property type="entry name" value="RAB"/>
    <property type="match status" value="1"/>
</dbReference>
<evidence type="ECO:0000256" key="4">
    <source>
        <dbReference type="SAM" id="MobiDB-lite"/>
    </source>
</evidence>
<evidence type="ECO:0000256" key="2">
    <source>
        <dbReference type="ARBA" id="ARBA00022741"/>
    </source>
</evidence>
<dbReference type="InterPro" id="IPR027417">
    <property type="entry name" value="P-loop_NTPase"/>
</dbReference>
<dbReference type="OrthoDB" id="8830751at2759"/>
<dbReference type="Pfam" id="PF00071">
    <property type="entry name" value="Ras"/>
    <property type="match status" value="1"/>
</dbReference>
<dbReference type="FunFam" id="3.40.50.300:FF:001179">
    <property type="entry name" value="Rho family GTPase"/>
    <property type="match status" value="1"/>
</dbReference>
<dbReference type="InterPro" id="IPR005225">
    <property type="entry name" value="Small_GTP-bd"/>
</dbReference>
<feature type="region of interest" description="Disordered" evidence="4">
    <location>
        <begin position="1"/>
        <end position="64"/>
    </location>
</feature>
<dbReference type="InParanoid" id="A0A1X7VN91"/>
<dbReference type="AlphaFoldDB" id="A0A1X7VN91"/>
<keyword evidence="2" id="KW-0547">Nucleotide-binding</keyword>
<feature type="compositionally biased region" description="Polar residues" evidence="4">
    <location>
        <begin position="97"/>
        <end position="111"/>
    </location>
</feature>
<dbReference type="InterPro" id="IPR001806">
    <property type="entry name" value="Small_GTPase"/>
</dbReference>
<dbReference type="SMART" id="SM00174">
    <property type="entry name" value="RHO"/>
    <property type="match status" value="1"/>
</dbReference>
<dbReference type="GO" id="GO:0005525">
    <property type="term" value="F:GTP binding"/>
    <property type="evidence" value="ECO:0007669"/>
    <property type="project" value="UniProtKB-KW"/>
</dbReference>
<dbReference type="PROSITE" id="PS51420">
    <property type="entry name" value="RHO"/>
    <property type="match status" value="1"/>
</dbReference>
<evidence type="ECO:0000256" key="3">
    <source>
        <dbReference type="ARBA" id="ARBA00023134"/>
    </source>
</evidence>
<comment type="similarity">
    <text evidence="1">Belongs to the small GTPase superfamily. Rho family.</text>
</comment>
<keyword evidence="3" id="KW-0342">GTP-binding</keyword>
<dbReference type="NCBIfam" id="TIGR00231">
    <property type="entry name" value="small_GTP"/>
    <property type="match status" value="1"/>
</dbReference>
<organism evidence="5">
    <name type="scientific">Amphimedon queenslandica</name>
    <name type="common">Sponge</name>
    <dbReference type="NCBI Taxonomy" id="400682"/>
    <lineage>
        <taxon>Eukaryota</taxon>
        <taxon>Metazoa</taxon>
        <taxon>Porifera</taxon>
        <taxon>Demospongiae</taxon>
        <taxon>Heteroscleromorpha</taxon>
        <taxon>Haplosclerida</taxon>
        <taxon>Niphatidae</taxon>
        <taxon>Amphimedon</taxon>
    </lineage>
</organism>
<feature type="region of interest" description="Disordered" evidence="4">
    <location>
        <begin position="82"/>
        <end position="135"/>
    </location>
</feature>
<keyword evidence="6" id="KW-1185">Reference proteome</keyword>
<reference evidence="6" key="1">
    <citation type="journal article" date="2010" name="Nature">
        <title>The Amphimedon queenslandica genome and the evolution of animal complexity.</title>
        <authorList>
            <person name="Srivastava M."/>
            <person name="Simakov O."/>
            <person name="Chapman J."/>
            <person name="Fahey B."/>
            <person name="Gauthier M.E."/>
            <person name="Mitros T."/>
            <person name="Richards G.S."/>
            <person name="Conaco C."/>
            <person name="Dacre M."/>
            <person name="Hellsten U."/>
            <person name="Larroux C."/>
            <person name="Putnam N.H."/>
            <person name="Stanke M."/>
            <person name="Adamska M."/>
            <person name="Darling A."/>
            <person name="Degnan S.M."/>
            <person name="Oakley T.H."/>
            <person name="Plachetzki D.C."/>
            <person name="Zhai Y."/>
            <person name="Adamski M."/>
            <person name="Calcino A."/>
            <person name="Cummins S.F."/>
            <person name="Goodstein D.M."/>
            <person name="Harris C."/>
            <person name="Jackson D.J."/>
            <person name="Leys S.P."/>
            <person name="Shu S."/>
            <person name="Woodcroft B.J."/>
            <person name="Vervoort M."/>
            <person name="Kosik K.S."/>
            <person name="Manning G."/>
            <person name="Degnan B.M."/>
            <person name="Rokhsar D.S."/>
        </authorList>
    </citation>
    <scope>NUCLEOTIDE SEQUENCE [LARGE SCALE GENOMIC DNA]</scope>
</reference>
<evidence type="ECO:0000313" key="6">
    <source>
        <dbReference type="Proteomes" id="UP000007879"/>
    </source>
</evidence>
<dbReference type="Proteomes" id="UP000007879">
    <property type="component" value="Unassembled WGS sequence"/>
</dbReference>
<accession>A0A1X7VN91</accession>
<dbReference type="PROSITE" id="PS51421">
    <property type="entry name" value="RAS"/>
    <property type="match status" value="1"/>
</dbReference>
<proteinExistence type="inferred from homology"/>
<dbReference type="SUPFAM" id="SSF52540">
    <property type="entry name" value="P-loop containing nucleoside triphosphate hydrolases"/>
    <property type="match status" value="1"/>
</dbReference>
<dbReference type="SMART" id="SM00173">
    <property type="entry name" value="RAS"/>
    <property type="match status" value="1"/>
</dbReference>
<dbReference type="InterPro" id="IPR003578">
    <property type="entry name" value="Small_GTPase_Rho"/>
</dbReference>
<feature type="compositionally biased region" description="Low complexity" evidence="4">
    <location>
        <begin position="119"/>
        <end position="129"/>
    </location>
</feature>
<reference evidence="5" key="2">
    <citation type="submission" date="2017-05" db="UniProtKB">
        <authorList>
            <consortium name="EnsemblMetazoa"/>
        </authorList>
    </citation>
    <scope>IDENTIFICATION</scope>
</reference>
<feature type="compositionally biased region" description="Low complexity" evidence="4">
    <location>
        <begin position="36"/>
        <end position="55"/>
    </location>
</feature>
<dbReference type="STRING" id="400682.A0A1X7VN91"/>
<protein>
    <submittedName>
        <fullName evidence="5">Uncharacterized protein</fullName>
    </submittedName>
</protein>
<evidence type="ECO:0000313" key="5">
    <source>
        <dbReference type="EnsemblMetazoa" id="Aqu2.1.40863_001"/>
    </source>
</evidence>